<dbReference type="Gene3D" id="3.30.70.580">
    <property type="entry name" value="Pseudouridine synthase I, catalytic domain, N-terminal subdomain"/>
    <property type="match status" value="1"/>
</dbReference>
<evidence type="ECO:0000256" key="2">
    <source>
        <dbReference type="ARBA" id="ARBA00022694"/>
    </source>
</evidence>
<dbReference type="AlphaFoldDB" id="A0A6S6UDZ8"/>
<evidence type="ECO:0000256" key="1">
    <source>
        <dbReference type="ARBA" id="ARBA00009375"/>
    </source>
</evidence>
<dbReference type="PANTHER" id="PTHR11142">
    <property type="entry name" value="PSEUDOURIDYLATE SYNTHASE"/>
    <property type="match status" value="1"/>
</dbReference>
<protein>
    <recommendedName>
        <fullName evidence="4">tRNA pseudouridine synthase A</fullName>
        <ecNumber evidence="4">5.4.99.12</ecNumber>
    </recommendedName>
    <alternativeName>
        <fullName evidence="4">tRNA pseudouridine(38-40) synthase</fullName>
    </alternativeName>
    <alternativeName>
        <fullName evidence="4">tRNA pseudouridylate synthase I</fullName>
    </alternativeName>
    <alternativeName>
        <fullName evidence="4">tRNA-uridine isomerase I</fullName>
    </alternativeName>
</protein>
<dbReference type="GO" id="GO:0003723">
    <property type="term" value="F:RNA binding"/>
    <property type="evidence" value="ECO:0007669"/>
    <property type="project" value="InterPro"/>
</dbReference>
<dbReference type="Gene3D" id="3.30.70.660">
    <property type="entry name" value="Pseudouridine synthase I, catalytic domain, C-terminal subdomain"/>
    <property type="match status" value="1"/>
</dbReference>
<dbReference type="GO" id="GO:0031119">
    <property type="term" value="P:tRNA pseudouridine synthesis"/>
    <property type="evidence" value="ECO:0007669"/>
    <property type="project" value="UniProtKB-UniRule"/>
</dbReference>
<keyword evidence="9" id="KW-0456">Lyase</keyword>
<organism evidence="9">
    <name type="scientific">uncultured Aureispira sp</name>
    <dbReference type="NCBI Taxonomy" id="1331704"/>
    <lineage>
        <taxon>Bacteria</taxon>
        <taxon>Pseudomonadati</taxon>
        <taxon>Bacteroidota</taxon>
        <taxon>Saprospiria</taxon>
        <taxon>Saprospirales</taxon>
        <taxon>Saprospiraceae</taxon>
        <taxon>Aureispira</taxon>
        <taxon>environmental samples</taxon>
    </lineage>
</organism>
<dbReference type="InterPro" id="IPR001406">
    <property type="entry name" value="PsdUridine_synth_TruA"/>
</dbReference>
<dbReference type="InterPro" id="IPR020094">
    <property type="entry name" value="TruA/RsuA/RluB/E/F_N"/>
</dbReference>
<keyword evidence="3 4" id="KW-0413">Isomerase</keyword>
<gene>
    <name evidence="4" type="primary">truA</name>
    <name evidence="9" type="ORF">HELGO_WM21812</name>
</gene>
<dbReference type="GO" id="GO:0160147">
    <property type="term" value="F:tRNA pseudouridine(38-40) synthase activity"/>
    <property type="evidence" value="ECO:0007669"/>
    <property type="project" value="UniProtKB-EC"/>
</dbReference>
<dbReference type="SUPFAM" id="SSF55120">
    <property type="entry name" value="Pseudouridine synthase"/>
    <property type="match status" value="1"/>
</dbReference>
<evidence type="ECO:0000256" key="4">
    <source>
        <dbReference type="HAMAP-Rule" id="MF_00171"/>
    </source>
</evidence>
<feature type="domain" description="Pseudouridine synthase I TruA alpha/beta" evidence="8">
    <location>
        <begin position="171"/>
        <end position="267"/>
    </location>
</feature>
<feature type="binding site" evidence="4 6">
    <location>
        <position position="131"/>
    </location>
    <ligand>
        <name>substrate</name>
    </ligand>
</feature>
<accession>A0A6S6UDZ8</accession>
<dbReference type="EC" id="5.4.99.12" evidence="4"/>
<dbReference type="EMBL" id="CACVAQ010000412">
    <property type="protein sequence ID" value="CAA6827784.1"/>
    <property type="molecule type" value="Genomic_DNA"/>
</dbReference>
<comment type="similarity">
    <text evidence="1 4 7">Belongs to the tRNA pseudouridine synthase TruA family.</text>
</comment>
<evidence type="ECO:0000259" key="8">
    <source>
        <dbReference type="Pfam" id="PF01416"/>
    </source>
</evidence>
<evidence type="ECO:0000313" key="9">
    <source>
        <dbReference type="EMBL" id="CAA6827784.1"/>
    </source>
</evidence>
<evidence type="ECO:0000256" key="7">
    <source>
        <dbReference type="RuleBase" id="RU003792"/>
    </source>
</evidence>
<evidence type="ECO:0000256" key="5">
    <source>
        <dbReference type="PIRSR" id="PIRSR001430-1"/>
    </source>
</evidence>
<dbReference type="CDD" id="cd02570">
    <property type="entry name" value="PseudoU_synth_EcTruA"/>
    <property type="match status" value="1"/>
</dbReference>
<dbReference type="PIRSF" id="PIRSF001430">
    <property type="entry name" value="tRNA_psdUrid_synth"/>
    <property type="match status" value="1"/>
</dbReference>
<feature type="active site" description="Nucleophile" evidence="4 5">
    <location>
        <position position="74"/>
    </location>
</feature>
<dbReference type="PANTHER" id="PTHR11142:SF0">
    <property type="entry name" value="TRNA PSEUDOURIDINE SYNTHASE-LIKE 1"/>
    <property type="match status" value="1"/>
</dbReference>
<dbReference type="InterPro" id="IPR020103">
    <property type="entry name" value="PsdUridine_synth_cat_dom_sf"/>
</dbReference>
<proteinExistence type="inferred from homology"/>
<dbReference type="InterPro" id="IPR020097">
    <property type="entry name" value="PsdUridine_synth_TruA_a/b_dom"/>
</dbReference>
<reference evidence="9" key="1">
    <citation type="submission" date="2020-01" db="EMBL/GenBank/DDBJ databases">
        <authorList>
            <person name="Meier V. D."/>
            <person name="Meier V D."/>
        </authorList>
    </citation>
    <scope>NUCLEOTIDE SEQUENCE</scope>
    <source>
        <strain evidence="9">HLG_WM_MAG_10</strain>
    </source>
</reference>
<dbReference type="Pfam" id="PF01416">
    <property type="entry name" value="PseudoU_synth_1"/>
    <property type="match status" value="1"/>
</dbReference>
<dbReference type="NCBIfam" id="TIGR00071">
    <property type="entry name" value="hisT_truA"/>
    <property type="match status" value="1"/>
</dbReference>
<comment type="catalytic activity">
    <reaction evidence="4 7">
        <text>uridine(38/39/40) in tRNA = pseudouridine(38/39/40) in tRNA</text>
        <dbReference type="Rhea" id="RHEA:22376"/>
        <dbReference type="Rhea" id="RHEA-COMP:10085"/>
        <dbReference type="Rhea" id="RHEA-COMP:10087"/>
        <dbReference type="ChEBI" id="CHEBI:65314"/>
        <dbReference type="ChEBI" id="CHEBI:65315"/>
        <dbReference type="EC" id="5.4.99.12"/>
    </reaction>
</comment>
<keyword evidence="2 4" id="KW-0819">tRNA processing</keyword>
<dbReference type="InterPro" id="IPR020095">
    <property type="entry name" value="PsdUridine_synth_TruA_C"/>
</dbReference>
<evidence type="ECO:0000256" key="6">
    <source>
        <dbReference type="PIRSR" id="PIRSR001430-2"/>
    </source>
</evidence>
<comment type="caution">
    <text evidence="4">Lacks conserved residue(s) required for the propagation of feature annotation.</text>
</comment>
<evidence type="ECO:0000256" key="3">
    <source>
        <dbReference type="ARBA" id="ARBA00023235"/>
    </source>
</evidence>
<name>A0A6S6UDZ8_9BACT</name>
<dbReference type="GO" id="GO:0016829">
    <property type="term" value="F:lyase activity"/>
    <property type="evidence" value="ECO:0007669"/>
    <property type="project" value="UniProtKB-KW"/>
</dbReference>
<comment type="function">
    <text evidence="4">Formation of pseudouridine at positions 38, 39 and 40 in the anticodon stem and loop of transfer RNAs.</text>
</comment>
<dbReference type="HAMAP" id="MF_00171">
    <property type="entry name" value="TruA"/>
    <property type="match status" value="1"/>
</dbReference>
<comment type="subunit">
    <text evidence="4">Homodimer.</text>
</comment>
<sequence length="287" mass="33142">MCRFLDHSKNHFFILTQTLLLLTRYFFHIAYSGSNYRGYQRQPDVLSVQEVLETQLAIVLKVPSVTIIGCGRTDAGVHASQFFFHTDLEEPLRDNLKFILNKTLPPAISIFDIIPTAHNLHARFDAQERTYDYFIHLDKDPFIDQMSSLYVDKVLDLALMKKAVALLPQYNDYAGFCKQPDLHNTTICRVSKATLFQTKNKRKLRFQIVANRFLRGQIRILVQKLLEIGLDKFSLEEFEACLIHKKRPALIPPAHPQGLFLSKVCYPGLELPNKATFTLLEEAWEEV</sequence>